<dbReference type="EnsemblMetazoa" id="AMIN005827-RA">
    <property type="protein sequence ID" value="AMIN005827-PA"/>
    <property type="gene ID" value="AMIN005827"/>
</dbReference>
<evidence type="ECO:0000313" key="2">
    <source>
        <dbReference type="Proteomes" id="UP000075920"/>
    </source>
</evidence>
<reference evidence="2" key="1">
    <citation type="submission" date="2013-03" db="EMBL/GenBank/DDBJ databases">
        <title>The Genome Sequence of Anopheles minimus MINIMUS1.</title>
        <authorList>
            <consortium name="The Broad Institute Genomics Platform"/>
            <person name="Neafsey D.E."/>
            <person name="Walton C."/>
            <person name="Walker B."/>
            <person name="Young S.K."/>
            <person name="Zeng Q."/>
            <person name="Gargeya S."/>
            <person name="Fitzgerald M."/>
            <person name="Haas B."/>
            <person name="Abouelleil A."/>
            <person name="Allen A.W."/>
            <person name="Alvarado L."/>
            <person name="Arachchi H.M."/>
            <person name="Berlin A.M."/>
            <person name="Chapman S.B."/>
            <person name="Gainer-Dewar J."/>
            <person name="Goldberg J."/>
            <person name="Griggs A."/>
            <person name="Gujja S."/>
            <person name="Hansen M."/>
            <person name="Howarth C."/>
            <person name="Imamovic A."/>
            <person name="Ireland A."/>
            <person name="Larimer J."/>
            <person name="McCowan C."/>
            <person name="Murphy C."/>
            <person name="Pearson M."/>
            <person name="Poon T.W."/>
            <person name="Priest M."/>
            <person name="Roberts A."/>
            <person name="Saif S."/>
            <person name="Shea T."/>
            <person name="Sisk P."/>
            <person name="Sykes S."/>
            <person name="Wortman J."/>
            <person name="Nusbaum C."/>
            <person name="Birren B."/>
        </authorList>
    </citation>
    <scope>NUCLEOTIDE SEQUENCE [LARGE SCALE GENOMIC DNA]</scope>
    <source>
        <strain evidence="2">MINIMUS1</strain>
    </source>
</reference>
<name>A0A182W661_9DIPT</name>
<protein>
    <submittedName>
        <fullName evidence="1">Uncharacterized protein</fullName>
    </submittedName>
</protein>
<evidence type="ECO:0000313" key="1">
    <source>
        <dbReference type="EnsemblMetazoa" id="AMIN005827-PA"/>
    </source>
</evidence>
<keyword evidence="2" id="KW-1185">Reference proteome</keyword>
<proteinExistence type="predicted"/>
<sequence>MKGLTVLEPMPSVSSHPKGFPFALPASVKQGYEDGAVRVCAIRAITDILVVLDDRKTPSVNTLATKAYLCFTVQEETRFDVSVV</sequence>
<dbReference type="Proteomes" id="UP000075920">
    <property type="component" value="Unassembled WGS sequence"/>
</dbReference>
<dbReference type="AlphaFoldDB" id="A0A182W661"/>
<organism evidence="1 2">
    <name type="scientific">Anopheles minimus</name>
    <dbReference type="NCBI Taxonomy" id="112268"/>
    <lineage>
        <taxon>Eukaryota</taxon>
        <taxon>Metazoa</taxon>
        <taxon>Ecdysozoa</taxon>
        <taxon>Arthropoda</taxon>
        <taxon>Hexapoda</taxon>
        <taxon>Insecta</taxon>
        <taxon>Pterygota</taxon>
        <taxon>Neoptera</taxon>
        <taxon>Endopterygota</taxon>
        <taxon>Diptera</taxon>
        <taxon>Nematocera</taxon>
        <taxon>Culicoidea</taxon>
        <taxon>Culicidae</taxon>
        <taxon>Anophelinae</taxon>
        <taxon>Anopheles</taxon>
    </lineage>
</organism>
<dbReference type="VEuPathDB" id="VectorBase:AMIN005827"/>
<accession>A0A182W661</accession>
<reference evidence="1" key="2">
    <citation type="submission" date="2020-05" db="UniProtKB">
        <authorList>
            <consortium name="EnsemblMetazoa"/>
        </authorList>
    </citation>
    <scope>IDENTIFICATION</scope>
    <source>
        <strain evidence="1">MINIMUS1</strain>
    </source>
</reference>